<evidence type="ECO:0000256" key="11">
    <source>
        <dbReference type="SAM" id="Phobius"/>
    </source>
</evidence>
<dbReference type="SUPFAM" id="SSF55874">
    <property type="entry name" value="ATPase domain of HSP90 chaperone/DNA topoisomerase II/histidine kinase"/>
    <property type="match status" value="1"/>
</dbReference>
<reference evidence="13" key="1">
    <citation type="submission" date="2016-10" db="EMBL/GenBank/DDBJ databases">
        <authorList>
            <person name="de Groot N.N."/>
        </authorList>
    </citation>
    <scope>NUCLEOTIDE SEQUENCE</scope>
</reference>
<keyword evidence="8 11" id="KW-1133">Transmembrane helix</keyword>
<dbReference type="SMART" id="SM00388">
    <property type="entry name" value="HisKA"/>
    <property type="match status" value="1"/>
</dbReference>
<feature type="domain" description="Histidine kinase" evidence="12">
    <location>
        <begin position="185"/>
        <end position="396"/>
    </location>
</feature>
<evidence type="ECO:0000256" key="8">
    <source>
        <dbReference type="ARBA" id="ARBA00022989"/>
    </source>
</evidence>
<keyword evidence="9" id="KW-0902">Two-component regulatory system</keyword>
<evidence type="ECO:0000256" key="7">
    <source>
        <dbReference type="ARBA" id="ARBA00022777"/>
    </source>
</evidence>
<evidence type="ECO:0000256" key="9">
    <source>
        <dbReference type="ARBA" id="ARBA00023012"/>
    </source>
</evidence>
<name>A0A1W1BW59_9ZZZZ</name>
<dbReference type="EC" id="2.7.13.3" evidence="3"/>
<dbReference type="Pfam" id="PF02518">
    <property type="entry name" value="HATPase_c"/>
    <property type="match status" value="1"/>
</dbReference>
<keyword evidence="7 13" id="KW-0418">Kinase</keyword>
<feature type="transmembrane region" description="Helical" evidence="11">
    <location>
        <begin position="101"/>
        <end position="122"/>
    </location>
</feature>
<dbReference type="Gene3D" id="3.30.565.10">
    <property type="entry name" value="Histidine kinase-like ATPase, C-terminal domain"/>
    <property type="match status" value="1"/>
</dbReference>
<dbReference type="InterPro" id="IPR005467">
    <property type="entry name" value="His_kinase_dom"/>
</dbReference>
<dbReference type="Pfam" id="PF00512">
    <property type="entry name" value="HisKA"/>
    <property type="match status" value="1"/>
</dbReference>
<organism evidence="13">
    <name type="scientific">hydrothermal vent metagenome</name>
    <dbReference type="NCBI Taxonomy" id="652676"/>
    <lineage>
        <taxon>unclassified sequences</taxon>
        <taxon>metagenomes</taxon>
        <taxon>ecological metagenomes</taxon>
    </lineage>
</organism>
<evidence type="ECO:0000256" key="4">
    <source>
        <dbReference type="ARBA" id="ARBA00022553"/>
    </source>
</evidence>
<comment type="subcellular location">
    <subcellularLocation>
        <location evidence="2">Membrane</location>
        <topology evidence="2">Multi-pass membrane protein</topology>
    </subcellularLocation>
</comment>
<dbReference type="PANTHER" id="PTHR45436:SF15">
    <property type="entry name" value="SENSOR HISTIDINE KINASE CUSS"/>
    <property type="match status" value="1"/>
</dbReference>
<dbReference type="SMART" id="SM00387">
    <property type="entry name" value="HATPase_c"/>
    <property type="match status" value="1"/>
</dbReference>
<evidence type="ECO:0000259" key="12">
    <source>
        <dbReference type="PROSITE" id="PS50109"/>
    </source>
</evidence>
<dbReference type="GO" id="GO:0000155">
    <property type="term" value="F:phosphorelay sensor kinase activity"/>
    <property type="evidence" value="ECO:0007669"/>
    <property type="project" value="InterPro"/>
</dbReference>
<dbReference type="AlphaFoldDB" id="A0A1W1BW59"/>
<dbReference type="InterPro" id="IPR003594">
    <property type="entry name" value="HATPase_dom"/>
</dbReference>
<evidence type="ECO:0000313" key="13">
    <source>
        <dbReference type="EMBL" id="SFV57697.1"/>
    </source>
</evidence>
<evidence type="ECO:0000256" key="10">
    <source>
        <dbReference type="ARBA" id="ARBA00023136"/>
    </source>
</evidence>
<dbReference type="Gene3D" id="1.10.287.130">
    <property type="match status" value="1"/>
</dbReference>
<keyword evidence="4" id="KW-0597">Phosphoprotein</keyword>
<comment type="catalytic activity">
    <reaction evidence="1">
        <text>ATP + protein L-histidine = ADP + protein N-phospho-L-histidine.</text>
        <dbReference type="EC" id="2.7.13.3"/>
    </reaction>
</comment>
<dbReference type="InterPro" id="IPR050428">
    <property type="entry name" value="TCS_sensor_his_kinase"/>
</dbReference>
<dbReference type="GO" id="GO:0005886">
    <property type="term" value="C:plasma membrane"/>
    <property type="evidence" value="ECO:0007669"/>
    <property type="project" value="TreeGrafter"/>
</dbReference>
<evidence type="ECO:0000256" key="5">
    <source>
        <dbReference type="ARBA" id="ARBA00022679"/>
    </source>
</evidence>
<dbReference type="PRINTS" id="PR00344">
    <property type="entry name" value="BCTRLSENSOR"/>
</dbReference>
<dbReference type="InterPro" id="IPR036890">
    <property type="entry name" value="HATPase_C_sf"/>
</dbReference>
<evidence type="ECO:0000256" key="3">
    <source>
        <dbReference type="ARBA" id="ARBA00012438"/>
    </source>
</evidence>
<evidence type="ECO:0000256" key="2">
    <source>
        <dbReference type="ARBA" id="ARBA00004141"/>
    </source>
</evidence>
<sequence>MYFYIEKSIYDEKKNELIHYAKNIANYKSVFQHDDAIPENFFSLNIEVIYLKNPIGDMDIYETTKKHKTYLTLIYPFKQKNSSYLKITKNITTTKHLLNKILHYVFIINIAGFLLVIIYAVMLSKMLVIPIKTLNNKLSNMNEHLMNPIDLNALPQEFEPLGETINHLIARIQNFVKYQKELFIGTAHELKTPLAVIKLKNQVTLIKKRSSEEYIEALKTTNKTIDEMNIIVSNILNIGRQEGAQLDKPLEVDVIAILKQKADDFKLLAENEGKKLVMDFKPDGYMATLQVSLLNQIIQNFLQNALKFTPKERSVLLRSKEDEYGLLIEVIDEGCGIDESVDLFAPFKRQGNKSGVGLGLFLAKSAADALGAKINIKNRNDGIDGTIASLQLNSKLSCIIPRN</sequence>
<dbReference type="InterPro" id="IPR036097">
    <property type="entry name" value="HisK_dim/P_sf"/>
</dbReference>
<dbReference type="InterPro" id="IPR004358">
    <property type="entry name" value="Sig_transdc_His_kin-like_C"/>
</dbReference>
<evidence type="ECO:0000256" key="6">
    <source>
        <dbReference type="ARBA" id="ARBA00022692"/>
    </source>
</evidence>
<dbReference type="SUPFAM" id="SSF47384">
    <property type="entry name" value="Homodimeric domain of signal transducing histidine kinase"/>
    <property type="match status" value="1"/>
</dbReference>
<proteinExistence type="predicted"/>
<dbReference type="PROSITE" id="PS50109">
    <property type="entry name" value="HIS_KIN"/>
    <property type="match status" value="1"/>
</dbReference>
<keyword evidence="10 11" id="KW-0472">Membrane</keyword>
<dbReference type="EMBL" id="FPHK01000029">
    <property type="protein sequence ID" value="SFV57697.1"/>
    <property type="molecule type" value="Genomic_DNA"/>
</dbReference>
<keyword evidence="5 13" id="KW-0808">Transferase</keyword>
<evidence type="ECO:0000256" key="1">
    <source>
        <dbReference type="ARBA" id="ARBA00000085"/>
    </source>
</evidence>
<protein>
    <recommendedName>
        <fullName evidence="3">histidine kinase</fullName>
        <ecNumber evidence="3">2.7.13.3</ecNumber>
    </recommendedName>
</protein>
<accession>A0A1W1BW59</accession>
<gene>
    <name evidence="13" type="ORF">MNB_SM-6-1137</name>
</gene>
<dbReference type="CDD" id="cd00082">
    <property type="entry name" value="HisKA"/>
    <property type="match status" value="1"/>
</dbReference>
<dbReference type="PANTHER" id="PTHR45436">
    <property type="entry name" value="SENSOR HISTIDINE KINASE YKOH"/>
    <property type="match status" value="1"/>
</dbReference>
<keyword evidence="6 11" id="KW-0812">Transmembrane</keyword>
<dbReference type="InterPro" id="IPR003661">
    <property type="entry name" value="HisK_dim/P_dom"/>
</dbReference>